<evidence type="ECO:0000313" key="1">
    <source>
        <dbReference type="EMBL" id="RXH95968.1"/>
    </source>
</evidence>
<gene>
    <name evidence="1" type="ORF">DVH24_008468</name>
</gene>
<reference evidence="1 2" key="1">
    <citation type="submission" date="2018-10" db="EMBL/GenBank/DDBJ databases">
        <title>A high-quality apple genome assembly.</title>
        <authorList>
            <person name="Hu J."/>
        </authorList>
    </citation>
    <scope>NUCLEOTIDE SEQUENCE [LARGE SCALE GENOMIC DNA]</scope>
    <source>
        <strain evidence="2">cv. HFTH1</strain>
        <tissue evidence="1">Young leaf</tissue>
    </source>
</reference>
<evidence type="ECO:0000313" key="2">
    <source>
        <dbReference type="Proteomes" id="UP000290289"/>
    </source>
</evidence>
<dbReference type="AlphaFoldDB" id="A0A498JJR5"/>
<keyword evidence="2" id="KW-1185">Reference proteome</keyword>
<name>A0A498JJR5_MALDO</name>
<dbReference type="PANTHER" id="PTHR32387:SF3">
    <property type="entry name" value="ATP_DNA BINDING PROTEIN"/>
    <property type="match status" value="1"/>
</dbReference>
<dbReference type="Proteomes" id="UP000290289">
    <property type="component" value="Chromosome 6"/>
</dbReference>
<accession>A0A498JJR5</accession>
<organism evidence="1 2">
    <name type="scientific">Malus domestica</name>
    <name type="common">Apple</name>
    <name type="synonym">Pyrus malus</name>
    <dbReference type="NCBI Taxonomy" id="3750"/>
    <lineage>
        <taxon>Eukaryota</taxon>
        <taxon>Viridiplantae</taxon>
        <taxon>Streptophyta</taxon>
        <taxon>Embryophyta</taxon>
        <taxon>Tracheophyta</taxon>
        <taxon>Spermatophyta</taxon>
        <taxon>Magnoliopsida</taxon>
        <taxon>eudicotyledons</taxon>
        <taxon>Gunneridae</taxon>
        <taxon>Pentapetalae</taxon>
        <taxon>rosids</taxon>
        <taxon>fabids</taxon>
        <taxon>Rosales</taxon>
        <taxon>Rosaceae</taxon>
        <taxon>Amygdaloideae</taxon>
        <taxon>Maleae</taxon>
        <taxon>Malus</taxon>
    </lineage>
</organism>
<sequence>MATPKAHVGEKRKTKFSIGWEEANPLTEDLHQAVKNLSAEPYAKDVHFLMELIHAIAISSETKFVTRKNIDVESYTLHLSAKENGYEFDKECGYYMLKQKFPVRLDCRMDGRNDVVDEWVITLAFPIAELFHRGTNTSPGVYMHSFPPRWCQKFVNNNC</sequence>
<dbReference type="EMBL" id="RDQH01000332">
    <property type="protein sequence ID" value="RXH95968.1"/>
    <property type="molecule type" value="Genomic_DNA"/>
</dbReference>
<comment type="caution">
    <text evidence="1">The sequence shown here is derived from an EMBL/GenBank/DDBJ whole genome shotgun (WGS) entry which is preliminary data.</text>
</comment>
<dbReference type="InterPro" id="IPR052957">
    <property type="entry name" value="Auxin_embryo_med"/>
</dbReference>
<dbReference type="PANTHER" id="PTHR32387">
    <property type="entry name" value="WU:FJ29H11"/>
    <property type="match status" value="1"/>
</dbReference>
<proteinExistence type="predicted"/>
<protein>
    <submittedName>
        <fullName evidence="1">Uncharacterized protein</fullName>
    </submittedName>
</protein>